<evidence type="ECO:0008006" key="8">
    <source>
        <dbReference type="Google" id="ProtNLM"/>
    </source>
</evidence>
<sequence>MNAALIFWPVLAQIALTLAIYIVLARRKAGAVKSRAVNMREAALDNRAWPEPVVKVSNNLANQFESPVLFYALCLMLHAIDGVSLPALLLAWLYVALRVVHAGIHIGSNQLSRRMPVFVLGTGVLLALLGLSAWQLAAS</sequence>
<dbReference type="InterPro" id="IPR023352">
    <property type="entry name" value="MAPEG-like_dom_sf"/>
</dbReference>
<evidence type="ECO:0000256" key="2">
    <source>
        <dbReference type="ARBA" id="ARBA00022692"/>
    </source>
</evidence>
<evidence type="ECO:0000256" key="5">
    <source>
        <dbReference type="SAM" id="Phobius"/>
    </source>
</evidence>
<comment type="subcellular location">
    <subcellularLocation>
        <location evidence="1">Membrane</location>
    </subcellularLocation>
</comment>
<name>A0A1N6R392_9PSED</name>
<feature type="transmembrane region" description="Helical" evidence="5">
    <location>
        <begin position="68"/>
        <end position="95"/>
    </location>
</feature>
<feature type="transmembrane region" description="Helical" evidence="5">
    <location>
        <begin position="115"/>
        <end position="137"/>
    </location>
</feature>
<dbReference type="AlphaFoldDB" id="A0A1N6R392"/>
<evidence type="ECO:0000313" key="6">
    <source>
        <dbReference type="EMBL" id="SIQ23116.1"/>
    </source>
</evidence>
<gene>
    <name evidence="6" type="ORF">SAMN05421672_104108</name>
</gene>
<evidence type="ECO:0000256" key="3">
    <source>
        <dbReference type="ARBA" id="ARBA00022989"/>
    </source>
</evidence>
<dbReference type="RefSeq" id="WP_039561771.1">
    <property type="nucleotide sequence ID" value="NZ_FTMC01000004.1"/>
</dbReference>
<dbReference type="EMBL" id="FTMC01000004">
    <property type="protein sequence ID" value="SIQ23116.1"/>
    <property type="molecule type" value="Genomic_DNA"/>
</dbReference>
<evidence type="ECO:0000313" key="7">
    <source>
        <dbReference type="Proteomes" id="UP000186079"/>
    </source>
</evidence>
<keyword evidence="4 5" id="KW-0472">Membrane</keyword>
<organism evidence="6 7">
    <name type="scientific">Pseudomonas flexibilis</name>
    <dbReference type="NCBI Taxonomy" id="706570"/>
    <lineage>
        <taxon>Bacteria</taxon>
        <taxon>Pseudomonadati</taxon>
        <taxon>Pseudomonadota</taxon>
        <taxon>Gammaproteobacteria</taxon>
        <taxon>Pseudomonadales</taxon>
        <taxon>Pseudomonadaceae</taxon>
        <taxon>Pseudomonas</taxon>
    </lineage>
</organism>
<evidence type="ECO:0000256" key="1">
    <source>
        <dbReference type="ARBA" id="ARBA00004370"/>
    </source>
</evidence>
<proteinExistence type="predicted"/>
<evidence type="ECO:0000256" key="4">
    <source>
        <dbReference type="ARBA" id="ARBA00023136"/>
    </source>
</evidence>
<dbReference type="Pfam" id="PF01124">
    <property type="entry name" value="MAPEG"/>
    <property type="match status" value="1"/>
</dbReference>
<dbReference type="SUPFAM" id="SSF161084">
    <property type="entry name" value="MAPEG domain-like"/>
    <property type="match status" value="1"/>
</dbReference>
<dbReference type="Gene3D" id="1.20.120.550">
    <property type="entry name" value="Membrane associated eicosanoid/glutathione metabolism-like domain"/>
    <property type="match status" value="1"/>
</dbReference>
<keyword evidence="2 5" id="KW-0812">Transmembrane</keyword>
<dbReference type="InterPro" id="IPR001129">
    <property type="entry name" value="Membr-assoc_MAPEG"/>
</dbReference>
<accession>A0A1N6R392</accession>
<dbReference type="Proteomes" id="UP000186079">
    <property type="component" value="Unassembled WGS sequence"/>
</dbReference>
<feature type="transmembrane region" description="Helical" evidence="5">
    <location>
        <begin position="6"/>
        <end position="25"/>
    </location>
</feature>
<dbReference type="GO" id="GO:0016020">
    <property type="term" value="C:membrane"/>
    <property type="evidence" value="ECO:0007669"/>
    <property type="project" value="UniProtKB-SubCell"/>
</dbReference>
<protein>
    <recommendedName>
        <fullName evidence="8">MAPEG family protein</fullName>
    </recommendedName>
</protein>
<reference evidence="6 7" key="1">
    <citation type="submission" date="2017-01" db="EMBL/GenBank/DDBJ databases">
        <authorList>
            <person name="Mah S.A."/>
            <person name="Swanson W.J."/>
            <person name="Moy G.W."/>
            <person name="Vacquier V.D."/>
        </authorList>
    </citation>
    <scope>NUCLEOTIDE SEQUENCE [LARGE SCALE GENOMIC DNA]</scope>
    <source>
        <strain evidence="6 7">ATCC 29606</strain>
    </source>
</reference>
<keyword evidence="3 5" id="KW-1133">Transmembrane helix</keyword>